<feature type="non-terminal residue" evidence="1">
    <location>
        <position position="1"/>
    </location>
</feature>
<reference evidence="1 2" key="1">
    <citation type="journal article" date="2012" name="New Phytol.">
        <title>Insight into trade-off between wood decay and parasitism from the genome of a fungal forest pathogen.</title>
        <authorList>
            <person name="Olson A."/>
            <person name="Aerts A."/>
            <person name="Asiegbu F."/>
            <person name="Belbahri L."/>
            <person name="Bouzid O."/>
            <person name="Broberg A."/>
            <person name="Canback B."/>
            <person name="Coutinho P.M."/>
            <person name="Cullen D."/>
            <person name="Dalman K."/>
            <person name="Deflorio G."/>
            <person name="van Diepen L.T."/>
            <person name="Dunand C."/>
            <person name="Duplessis S."/>
            <person name="Durling M."/>
            <person name="Gonthier P."/>
            <person name="Grimwood J."/>
            <person name="Fossdal C.G."/>
            <person name="Hansson D."/>
            <person name="Henrissat B."/>
            <person name="Hietala A."/>
            <person name="Himmelstrand K."/>
            <person name="Hoffmeister D."/>
            <person name="Hogberg N."/>
            <person name="James T.Y."/>
            <person name="Karlsson M."/>
            <person name="Kohler A."/>
            <person name="Kues U."/>
            <person name="Lee Y.H."/>
            <person name="Lin Y.C."/>
            <person name="Lind M."/>
            <person name="Lindquist E."/>
            <person name="Lombard V."/>
            <person name="Lucas S."/>
            <person name="Lunden K."/>
            <person name="Morin E."/>
            <person name="Murat C."/>
            <person name="Park J."/>
            <person name="Raffaello T."/>
            <person name="Rouze P."/>
            <person name="Salamov A."/>
            <person name="Schmutz J."/>
            <person name="Solheim H."/>
            <person name="Stahlberg J."/>
            <person name="Velez H."/>
            <person name="de Vries R.P."/>
            <person name="Wiebenga A."/>
            <person name="Woodward S."/>
            <person name="Yakovlev I."/>
            <person name="Garbelotto M."/>
            <person name="Martin F."/>
            <person name="Grigoriev I.V."/>
            <person name="Stenlid J."/>
        </authorList>
    </citation>
    <scope>NUCLEOTIDE SEQUENCE [LARGE SCALE GENOMIC DNA]</scope>
    <source>
        <strain evidence="1 2">TC 32-1</strain>
    </source>
</reference>
<proteinExistence type="predicted"/>
<dbReference type="HOGENOM" id="CLU_056576_1_0_1"/>
<dbReference type="KEGG" id="hir:HETIRDRAFT_323024"/>
<evidence type="ECO:0000313" key="1">
    <source>
        <dbReference type="EMBL" id="ETW78571.1"/>
    </source>
</evidence>
<dbReference type="EMBL" id="KI925461">
    <property type="protein sequence ID" value="ETW78571.1"/>
    <property type="molecule type" value="Genomic_DNA"/>
</dbReference>
<dbReference type="InParanoid" id="W4K0C7"/>
<keyword evidence="2" id="KW-1185">Reference proteome</keyword>
<dbReference type="Proteomes" id="UP000030671">
    <property type="component" value="Unassembled WGS sequence"/>
</dbReference>
<dbReference type="eggNOG" id="ENOG502S5C5">
    <property type="taxonomic scope" value="Eukaryota"/>
</dbReference>
<evidence type="ECO:0000313" key="2">
    <source>
        <dbReference type="Proteomes" id="UP000030671"/>
    </source>
</evidence>
<sequence>RVRINAQKLKAQCFGAAERTVLVTCHLNDTLIGHVFKTRSRWSARVAGWITQLVVNSQHCRHYIATSLLQTLTFHTLFQRVTVFGLASSHPAACNALAKIARLRMNEIDLAFIGANASRVLASSTVGYIKTAELRGTVFGDAHDPAVVSSAFTNFYVSHVEPLDILETYVARSNWSLEELLEGHEFLIIVPVSK</sequence>
<name>W4K0C7_HETIT</name>
<dbReference type="GeneID" id="20670934"/>
<dbReference type="OrthoDB" id="2019666at2759"/>
<dbReference type="AlphaFoldDB" id="W4K0C7"/>
<accession>W4K0C7</accession>
<dbReference type="RefSeq" id="XP_009548903.1">
    <property type="nucleotide sequence ID" value="XM_009550608.1"/>
</dbReference>
<protein>
    <submittedName>
        <fullName evidence="1">Uncharacterized protein</fullName>
    </submittedName>
</protein>
<dbReference type="STRING" id="747525.W4K0C7"/>
<gene>
    <name evidence="1" type="ORF">HETIRDRAFT_323024</name>
</gene>
<organism evidence="1 2">
    <name type="scientific">Heterobasidion irregulare (strain TC 32-1)</name>
    <dbReference type="NCBI Taxonomy" id="747525"/>
    <lineage>
        <taxon>Eukaryota</taxon>
        <taxon>Fungi</taxon>
        <taxon>Dikarya</taxon>
        <taxon>Basidiomycota</taxon>
        <taxon>Agaricomycotina</taxon>
        <taxon>Agaricomycetes</taxon>
        <taxon>Russulales</taxon>
        <taxon>Bondarzewiaceae</taxon>
        <taxon>Heterobasidion</taxon>
        <taxon>Heterobasidion annosum species complex</taxon>
    </lineage>
</organism>